<evidence type="ECO:0000313" key="2">
    <source>
        <dbReference type="Proteomes" id="UP000318313"/>
    </source>
</evidence>
<proteinExistence type="predicted"/>
<accession>A0A518I8Q3</accession>
<dbReference type="EMBL" id="CP037452">
    <property type="protein sequence ID" value="QDV49486.1"/>
    <property type="molecule type" value="Genomic_DNA"/>
</dbReference>
<dbReference type="KEGG" id="gfm:Enr17x_15040"/>
<name>A0A518I8Q3_9PLAN</name>
<dbReference type="AlphaFoldDB" id="A0A518I8Q3"/>
<organism evidence="1 2">
    <name type="scientific">Gimesia fumaroli</name>
    <dbReference type="NCBI Taxonomy" id="2527976"/>
    <lineage>
        <taxon>Bacteria</taxon>
        <taxon>Pseudomonadati</taxon>
        <taxon>Planctomycetota</taxon>
        <taxon>Planctomycetia</taxon>
        <taxon>Planctomycetales</taxon>
        <taxon>Planctomycetaceae</taxon>
        <taxon>Gimesia</taxon>
    </lineage>
</organism>
<reference evidence="1 2" key="1">
    <citation type="submission" date="2019-03" db="EMBL/GenBank/DDBJ databases">
        <title>Deep-cultivation of Planctomycetes and their phenomic and genomic characterization uncovers novel biology.</title>
        <authorList>
            <person name="Wiegand S."/>
            <person name="Jogler M."/>
            <person name="Boedeker C."/>
            <person name="Pinto D."/>
            <person name="Vollmers J."/>
            <person name="Rivas-Marin E."/>
            <person name="Kohn T."/>
            <person name="Peeters S.H."/>
            <person name="Heuer A."/>
            <person name="Rast P."/>
            <person name="Oberbeckmann S."/>
            <person name="Bunk B."/>
            <person name="Jeske O."/>
            <person name="Meyerdierks A."/>
            <person name="Storesund J.E."/>
            <person name="Kallscheuer N."/>
            <person name="Luecker S."/>
            <person name="Lage O.M."/>
            <person name="Pohl T."/>
            <person name="Merkel B.J."/>
            <person name="Hornburger P."/>
            <person name="Mueller R.-W."/>
            <person name="Bruemmer F."/>
            <person name="Labrenz M."/>
            <person name="Spormann A.M."/>
            <person name="Op den Camp H."/>
            <person name="Overmann J."/>
            <person name="Amann R."/>
            <person name="Jetten M.S.M."/>
            <person name="Mascher T."/>
            <person name="Medema M.H."/>
            <person name="Devos D.P."/>
            <person name="Kaster A.-K."/>
            <person name="Ovreas L."/>
            <person name="Rohde M."/>
            <person name="Galperin M.Y."/>
            <person name="Jogler C."/>
        </authorList>
    </citation>
    <scope>NUCLEOTIDE SEQUENCE [LARGE SCALE GENOMIC DNA]</scope>
    <source>
        <strain evidence="1 2">Enr17</strain>
    </source>
</reference>
<sequence>MLPPASALKESISILNAVAASNVTPVARLKLSPASNEISPLVLVMSALTLMSCPAVPESVADNQAMIPAETASFTVSAPVVVKKMVLEFAVIPLKPSTVPITRSPVLSIANPPPVALTARVLTSVSRPVIPPPAPPARRATRSAVIRAFPFRSLMPPPVAVTRTSLVVVTFTDSTLKNAVKSISLAPASIEPAAPNVMS</sequence>
<evidence type="ECO:0000313" key="1">
    <source>
        <dbReference type="EMBL" id="QDV49486.1"/>
    </source>
</evidence>
<gene>
    <name evidence="1" type="ORF">Enr17x_15040</name>
</gene>
<protein>
    <submittedName>
        <fullName evidence="1">Uncharacterized protein</fullName>
    </submittedName>
</protein>
<dbReference type="Proteomes" id="UP000318313">
    <property type="component" value="Chromosome"/>
</dbReference>
<keyword evidence="2" id="KW-1185">Reference proteome</keyword>